<evidence type="ECO:0000313" key="2">
    <source>
        <dbReference type="EMBL" id="RUL64028.1"/>
    </source>
</evidence>
<feature type="transmembrane region" description="Helical" evidence="1">
    <location>
        <begin position="87"/>
        <end position="110"/>
    </location>
</feature>
<accession>A0A432LT84</accession>
<dbReference type="RefSeq" id="WP_126673309.1">
    <property type="nucleotide sequence ID" value="NZ_RYZR01000005.1"/>
</dbReference>
<evidence type="ECO:0000256" key="1">
    <source>
        <dbReference type="SAM" id="Phobius"/>
    </source>
</evidence>
<dbReference type="EMBL" id="RYZR01000005">
    <property type="protein sequence ID" value="RUL64028.1"/>
    <property type="molecule type" value="Genomic_DNA"/>
</dbReference>
<reference evidence="2 3" key="1">
    <citation type="submission" date="2018-12" db="EMBL/GenBank/DDBJ databases">
        <title>Dyella dinghuensis sp. nov. DHOA06 and Dyella choica sp. nov. 4M-K27, isolated from forest soil.</title>
        <authorList>
            <person name="Qiu L.-H."/>
            <person name="Gao Z.-H."/>
        </authorList>
    </citation>
    <scope>NUCLEOTIDE SEQUENCE [LARGE SCALE GENOMIC DNA]</scope>
    <source>
        <strain evidence="2 3">DHOA06</strain>
    </source>
</reference>
<gene>
    <name evidence="2" type="ORF">EKH79_08165</name>
</gene>
<comment type="caution">
    <text evidence="2">The sequence shown here is derived from an EMBL/GenBank/DDBJ whole genome shotgun (WGS) entry which is preliminary data.</text>
</comment>
<dbReference type="AlphaFoldDB" id="A0A432LT84"/>
<keyword evidence="1" id="KW-0472">Membrane</keyword>
<dbReference type="Proteomes" id="UP000267077">
    <property type="component" value="Unassembled WGS sequence"/>
</dbReference>
<proteinExistence type="predicted"/>
<dbReference type="OrthoDB" id="121772at2"/>
<feature type="transmembrane region" description="Helical" evidence="1">
    <location>
        <begin position="117"/>
        <end position="135"/>
    </location>
</feature>
<feature type="transmembrane region" description="Helical" evidence="1">
    <location>
        <begin position="21"/>
        <end position="45"/>
    </location>
</feature>
<dbReference type="Pfam" id="PF09900">
    <property type="entry name" value="DUF2127"/>
    <property type="match status" value="1"/>
</dbReference>
<protein>
    <submittedName>
        <fullName evidence="2">DUF2127 domain-containing protein</fullName>
    </submittedName>
</protein>
<keyword evidence="1" id="KW-0812">Transmembrane</keyword>
<evidence type="ECO:0000313" key="3">
    <source>
        <dbReference type="Proteomes" id="UP000267077"/>
    </source>
</evidence>
<name>A0A432LT84_9GAMM</name>
<organism evidence="2 3">
    <name type="scientific">Dyella dinghuensis</name>
    <dbReference type="NCBI Taxonomy" id="1920169"/>
    <lineage>
        <taxon>Bacteria</taxon>
        <taxon>Pseudomonadati</taxon>
        <taxon>Pseudomonadota</taxon>
        <taxon>Gammaproteobacteria</taxon>
        <taxon>Lysobacterales</taxon>
        <taxon>Rhodanobacteraceae</taxon>
        <taxon>Dyella</taxon>
    </lineage>
</organism>
<keyword evidence="1" id="KW-1133">Transmembrane helix</keyword>
<dbReference type="InterPro" id="IPR021125">
    <property type="entry name" value="DUF2127"/>
</dbReference>
<keyword evidence="3" id="KW-1185">Reference proteome</keyword>
<feature type="transmembrane region" description="Helical" evidence="1">
    <location>
        <begin position="141"/>
        <end position="161"/>
    </location>
</feature>
<sequence length="181" mass="20187">MSPSEHRITKPSTEIEAQHSVGLRVIAIYKGIKTIGLIILAFMAFGLHREKTFDHLIDILEHLSLTDTNGLRWQLVEMLENLGPSKFVAIGIVALVYAAIFATEGTGLWLRKHWAEWFTVIATGSLIPVEIYEVFHRFTWLKLAALIANVAIVLYLVRLALQPHARSSNGSASKATRTQEG</sequence>